<dbReference type="InterPro" id="IPR023780">
    <property type="entry name" value="Chromo_domain"/>
</dbReference>
<dbReference type="Proteomes" id="UP001652625">
    <property type="component" value="Chromosome 06"/>
</dbReference>
<organism evidence="16 17">
    <name type="scientific">Hydra vulgaris</name>
    <name type="common">Hydra</name>
    <name type="synonym">Hydra attenuata</name>
    <dbReference type="NCBI Taxonomy" id="6087"/>
    <lineage>
        <taxon>Eukaryota</taxon>
        <taxon>Metazoa</taxon>
        <taxon>Cnidaria</taxon>
        <taxon>Hydrozoa</taxon>
        <taxon>Hydroidolina</taxon>
        <taxon>Anthoathecata</taxon>
        <taxon>Aplanulata</taxon>
        <taxon>Hydridae</taxon>
        <taxon>Hydra</taxon>
    </lineage>
</organism>
<dbReference type="CDD" id="cd18662">
    <property type="entry name" value="CD2_tandem_CHD3-4_like"/>
    <property type="match status" value="1"/>
</dbReference>
<dbReference type="InterPro" id="IPR009463">
    <property type="entry name" value="DUF1087"/>
</dbReference>
<dbReference type="PROSITE" id="PS51192">
    <property type="entry name" value="HELICASE_ATP_BIND_1"/>
    <property type="match status" value="1"/>
</dbReference>
<dbReference type="SUPFAM" id="SSF52540">
    <property type="entry name" value="P-loop containing nucleoside triphosphate hydrolases"/>
    <property type="match status" value="2"/>
</dbReference>
<keyword evidence="8" id="KW-0067">ATP-binding</keyword>
<evidence type="ECO:0000256" key="11">
    <source>
        <dbReference type="SAM" id="MobiDB-lite"/>
    </source>
</evidence>
<keyword evidence="7" id="KW-0862">Zinc</keyword>
<feature type="domain" description="PHD-type" evidence="13">
    <location>
        <begin position="294"/>
        <end position="341"/>
    </location>
</feature>
<keyword evidence="9" id="KW-0539">Nucleus</keyword>
<feature type="domain" description="Helicase ATP-binding" evidence="14">
    <location>
        <begin position="573"/>
        <end position="757"/>
    </location>
</feature>
<dbReference type="InterPro" id="IPR014001">
    <property type="entry name" value="Helicase_ATP-bd"/>
</dbReference>
<dbReference type="InterPro" id="IPR027417">
    <property type="entry name" value="P-loop_NTPase"/>
</dbReference>
<dbReference type="InterPro" id="IPR012957">
    <property type="entry name" value="CHD_C2"/>
</dbReference>
<dbReference type="CDD" id="cd15523">
    <property type="entry name" value="PHD_PHF21A"/>
    <property type="match status" value="1"/>
</dbReference>
<feature type="compositionally biased region" description="Basic and acidic residues" evidence="11">
    <location>
        <begin position="134"/>
        <end position="146"/>
    </location>
</feature>
<evidence type="ECO:0000256" key="10">
    <source>
        <dbReference type="PROSITE-ProRule" id="PRU00146"/>
    </source>
</evidence>
<feature type="region of interest" description="Disordered" evidence="11">
    <location>
        <begin position="1708"/>
        <end position="1727"/>
    </location>
</feature>
<dbReference type="SMART" id="SM00249">
    <property type="entry name" value="PHD"/>
    <property type="match status" value="2"/>
</dbReference>
<evidence type="ECO:0000256" key="8">
    <source>
        <dbReference type="ARBA" id="ARBA00022840"/>
    </source>
</evidence>
<dbReference type="Pfam" id="PF06461">
    <property type="entry name" value="CHDII_SANT-like"/>
    <property type="match status" value="1"/>
</dbReference>
<dbReference type="Gene3D" id="1.10.10.60">
    <property type="entry name" value="Homeodomain-like"/>
    <property type="match status" value="1"/>
</dbReference>
<dbReference type="SMART" id="SM01147">
    <property type="entry name" value="DUF1087"/>
    <property type="match status" value="1"/>
</dbReference>
<dbReference type="PROSITE" id="PS01359">
    <property type="entry name" value="ZF_PHD_1"/>
    <property type="match status" value="1"/>
</dbReference>
<dbReference type="PANTHER" id="PTHR45623:SF17">
    <property type="entry name" value="CHROMODOMAIN-HELICASE-DNA-BINDING PROTEIN 3-RELATED"/>
    <property type="match status" value="1"/>
</dbReference>
<dbReference type="InterPro" id="IPR000330">
    <property type="entry name" value="SNF2_N"/>
</dbReference>
<evidence type="ECO:0000256" key="9">
    <source>
        <dbReference type="ARBA" id="ARBA00023242"/>
    </source>
</evidence>
<dbReference type="PROSITE" id="PS51194">
    <property type="entry name" value="HELICASE_CTER"/>
    <property type="match status" value="1"/>
</dbReference>
<feature type="domain" description="Chromo" evidence="12">
    <location>
        <begin position="458"/>
        <end position="522"/>
    </location>
</feature>
<dbReference type="InterPro" id="IPR000953">
    <property type="entry name" value="Chromo/chromo_shadow_dom"/>
</dbReference>
<dbReference type="Gene3D" id="3.40.50.300">
    <property type="entry name" value="P-loop containing nucleotide triphosphate hydrolases"/>
    <property type="match status" value="1"/>
</dbReference>
<dbReference type="SUPFAM" id="SSF57903">
    <property type="entry name" value="FYVE/PHD zinc finger"/>
    <property type="match status" value="2"/>
</dbReference>
<dbReference type="RefSeq" id="XP_065656315.1">
    <property type="nucleotide sequence ID" value="XM_065800243.1"/>
</dbReference>
<feature type="region of interest" description="Disordered" evidence="11">
    <location>
        <begin position="1"/>
        <end position="24"/>
    </location>
</feature>
<feature type="domain" description="PHD-type" evidence="13">
    <location>
        <begin position="231"/>
        <end position="278"/>
    </location>
</feature>
<dbReference type="InterPro" id="IPR013083">
    <property type="entry name" value="Znf_RING/FYVE/PHD"/>
</dbReference>
<feature type="region of interest" description="Disordered" evidence="11">
    <location>
        <begin position="171"/>
        <end position="210"/>
    </location>
</feature>
<evidence type="ECO:0000313" key="16">
    <source>
        <dbReference type="Proteomes" id="UP001652625"/>
    </source>
</evidence>
<gene>
    <name evidence="17 18" type="primary">LOC100209244</name>
</gene>
<dbReference type="Pfam" id="PF08073">
    <property type="entry name" value="CHDNT"/>
    <property type="match status" value="1"/>
</dbReference>
<dbReference type="Pfam" id="PF00271">
    <property type="entry name" value="Helicase_C"/>
    <property type="match status" value="1"/>
</dbReference>
<dbReference type="InterPro" id="IPR001965">
    <property type="entry name" value="Znf_PHD"/>
</dbReference>
<dbReference type="SMART" id="SM00298">
    <property type="entry name" value="CHROMO"/>
    <property type="match status" value="2"/>
</dbReference>
<dbReference type="Gene3D" id="3.40.50.10810">
    <property type="entry name" value="Tandem AAA-ATPase domain"/>
    <property type="match status" value="1"/>
</dbReference>
<evidence type="ECO:0000256" key="1">
    <source>
        <dbReference type="ARBA" id="ARBA00004123"/>
    </source>
</evidence>
<dbReference type="RefSeq" id="XP_065656314.1">
    <property type="nucleotide sequence ID" value="XM_065800242.1"/>
</dbReference>
<dbReference type="InterPro" id="IPR038718">
    <property type="entry name" value="SNF2-like_sf"/>
</dbReference>
<evidence type="ECO:0000313" key="18">
    <source>
        <dbReference type="RefSeq" id="XP_065656315.1"/>
    </source>
</evidence>
<dbReference type="PROSITE" id="PS50013">
    <property type="entry name" value="CHROMO_2"/>
    <property type="match status" value="1"/>
</dbReference>
<keyword evidence="4" id="KW-0547">Nucleotide-binding</keyword>
<dbReference type="Pfam" id="PF00385">
    <property type="entry name" value="Chromo"/>
    <property type="match status" value="1"/>
</dbReference>
<evidence type="ECO:0000256" key="4">
    <source>
        <dbReference type="ARBA" id="ARBA00022741"/>
    </source>
</evidence>
<keyword evidence="5 10" id="KW-0863">Zinc-finger</keyword>
<dbReference type="InterPro" id="IPR049730">
    <property type="entry name" value="SNF2/RAD54-like_C"/>
</dbReference>
<dbReference type="InterPro" id="IPR001650">
    <property type="entry name" value="Helicase_C-like"/>
</dbReference>
<protein>
    <submittedName>
        <fullName evidence="17 18">Chromodomain-helicase-DNA-binding protein 4 isoform X7</fullName>
    </submittedName>
</protein>
<feature type="compositionally biased region" description="Basic and acidic residues" evidence="11">
    <location>
        <begin position="1362"/>
        <end position="1376"/>
    </location>
</feature>
<evidence type="ECO:0000256" key="5">
    <source>
        <dbReference type="ARBA" id="ARBA00022771"/>
    </source>
</evidence>
<sequence>MAVNYSDNSKKKRKRNPDEEVEVDIEDEVKKSKLNQIDEAAKGSDWICTTHNLVNVDIDIPDELLSDMTYKQFNKHVRSKVQESNPKASGLHITSLVGAKWREFKELYGIEFRSDTPDIERLKGTFLGSPLSEPELKESHAGDRKTSRQVKKTARQGIVNLDEINLDEVTRAEQEEETEKKKHKKRTGPRIKNTKDKKEKKKAQKVAGIVKKSSSIKKAVKGETLPEPIHNSVCDVCGEGGDILLCDTCTCVWHLTCLDPPLDEVPEGDWSCPKCEDELSGPVEEDEDDENFHGDYCKICRDGGELLCCDFCPGTYHMRCVKPQLITVPEGEWKCPLCKVDKLPGKVERILFWKFLTHTPTKEEIAAGAKDEQYKVRKFFVKYANMSYWNCHWIDELQLEKYHISLFRFFCRKNDMNDPPMTEEGTVEEGEDVNVDEVEHKRNLDGRFFQYGIKPEWLQIHRILWHKEVKKKIQYLVKWRELGYEMSTWEFKDDECNKDIDDFDKYIEIYNNLRAQYKKKLKKKDKVKSSKKREGWEYDIRPNGYSYTNQPSFITDTGGILHEYQIEGINWIRYSWAQRDNTILADEMGLGKTIQTITFLNSLLSEGRSEGPFLICAPLSTIVNWEREFEFWAPNMYVVTYSGNRENRQVIRNYEMTFDDDSMRKGQKAYKVKKDVICKFHVLLTSYELVAIDANTLQSIDWKVLVIDEAHRLKNNQSRFFRTMTSYNIDYTLLLTGTPLQNNLEELFHLLNFLCPDKFQNRENFLAEFEDIAKEDQIKKLHEMLGPHMLRRLKGDVLKDMPSKSEFIVRVELSPMQKKYYKYILTKNFGALNTRGSQQVSLLNIVMELKKCCNHPYLFSTASLEAPRYANNAYEVKGLTEASGKLVLLYKMLKKLKEQGHRVLIFSQMTRVLDLLEDFMEGHGWRYERLDGTITGGIRQSAIDRFNLPNSEIFSFLLSTRAGGLGINLATADTVFIYDSDWNPHNDIQAFSRAHRIGQQNKVMIYRFVTKSTVEERITQVAKKKMMLTHLVVRPGLGSKAAQSMSKRELDDILKFGTEEMFKDDGDDSTGRIVYDDNAINMLLDRSNEGIMEKESGMDDYLSSFKVASYTVKDKDEPDVEVLKQEADTIDADYWEKLLRHHYEQEQEYVASTLGKGKRIRKQVNYNDGALTAETKMLRQAYDDGSDFDASELVDESSDLSDEDLGSQARQKKLKEKDILPPLLAKVGSQLEVYGFNPRQRRAFLTAVMRYGLPPKDFALAKDKWCIHNLRGKSEKCFQAYTSMFLRHLCEPGMDTKSETYSDGVPREGVNRLQLLSRIGIMSLIKRKVEEYSSINTFLHTTLYGHVSLHIRSNEDVGLNGDLEKDSKSSVEKAAVDETSNNETTDYNIEEESSNKVKSLHIESANTDSYEKSNEKEKEKLNIDKHLQNGNSNYSSLVSTSKEIVNNDKELLFVDKKVLAGDSDLLRSSAKDSPTEKGESELVSPQAIPKFMFNIADGGFTELHVLWEAEEKRKLDNIWWRFHDYWLLAGVVVHGYSRWQDIQNDEKFETINKPFARMSIDYKNKFIARRFKLLEQALIVEEQLKRATLMSVTQDNKHPAMSLQSRFAELECLAESHQHLSKESLSGNKPANAVLHKVLNQLESLLSEMKNDVARLPTSLAKMPPVTHRLAMSERSVLTRLATGGQLPIPGQVPFPSSGLVDRSALSPHGLGVSKTYPSHRSDYTPI</sequence>
<feature type="domain" description="Helicase C-terminal" evidence="15">
    <location>
        <begin position="888"/>
        <end position="1037"/>
    </location>
</feature>
<dbReference type="SUPFAM" id="SSF54160">
    <property type="entry name" value="Chromo domain-like"/>
    <property type="match status" value="2"/>
</dbReference>
<evidence type="ECO:0000259" key="13">
    <source>
        <dbReference type="PROSITE" id="PS50016"/>
    </source>
</evidence>
<feature type="compositionally biased region" description="Acidic residues" evidence="11">
    <location>
        <begin position="1193"/>
        <end position="1205"/>
    </location>
</feature>
<feature type="region of interest" description="Disordered" evidence="11">
    <location>
        <begin position="1362"/>
        <end position="1399"/>
    </location>
</feature>
<keyword evidence="16" id="KW-1185">Reference proteome</keyword>
<name>A0ABM4C426_HYDVU</name>
<evidence type="ECO:0000256" key="6">
    <source>
        <dbReference type="ARBA" id="ARBA00022801"/>
    </source>
</evidence>
<dbReference type="InterPro" id="IPR016197">
    <property type="entry name" value="Chromo-like_dom_sf"/>
</dbReference>
<evidence type="ECO:0000256" key="7">
    <source>
        <dbReference type="ARBA" id="ARBA00022833"/>
    </source>
</evidence>
<dbReference type="PROSITE" id="PS50016">
    <property type="entry name" value="ZF_PHD_2"/>
    <property type="match status" value="2"/>
</dbReference>
<feature type="compositionally biased region" description="Polar residues" evidence="11">
    <location>
        <begin position="1378"/>
        <end position="1387"/>
    </location>
</feature>
<evidence type="ECO:0000259" key="14">
    <source>
        <dbReference type="PROSITE" id="PS51192"/>
    </source>
</evidence>
<evidence type="ECO:0000259" key="15">
    <source>
        <dbReference type="PROSITE" id="PS51194"/>
    </source>
</evidence>
<dbReference type="InterPro" id="IPR009462">
    <property type="entry name" value="CHD_II_SANT-like"/>
</dbReference>
<dbReference type="GeneID" id="100209244"/>
<dbReference type="Gene3D" id="3.30.40.10">
    <property type="entry name" value="Zinc/RING finger domain, C3HC4 (zinc finger)"/>
    <property type="match status" value="2"/>
</dbReference>
<dbReference type="Pfam" id="PF08074">
    <property type="entry name" value="CHDCT2"/>
    <property type="match status" value="1"/>
</dbReference>
<dbReference type="InterPro" id="IPR011011">
    <property type="entry name" value="Znf_FYVE_PHD"/>
</dbReference>
<evidence type="ECO:0000313" key="17">
    <source>
        <dbReference type="RefSeq" id="XP_065656314.1"/>
    </source>
</evidence>
<dbReference type="InterPro" id="IPR012958">
    <property type="entry name" value="CHD_N"/>
</dbReference>
<dbReference type="CDD" id="cd15532">
    <property type="entry name" value="PHD2_CHD_II"/>
    <property type="match status" value="1"/>
</dbReference>
<dbReference type="CDD" id="cd18793">
    <property type="entry name" value="SF2_C_SNF"/>
    <property type="match status" value="1"/>
</dbReference>
<dbReference type="InterPro" id="IPR019786">
    <property type="entry name" value="Zinc_finger_PHD-type_CS"/>
</dbReference>
<dbReference type="SMART" id="SM00490">
    <property type="entry name" value="HELICc"/>
    <property type="match status" value="1"/>
</dbReference>
<evidence type="ECO:0000256" key="2">
    <source>
        <dbReference type="ARBA" id="ARBA00022723"/>
    </source>
</evidence>
<dbReference type="SMART" id="SM00487">
    <property type="entry name" value="DEXDc"/>
    <property type="match status" value="1"/>
</dbReference>
<accession>A0ABM4C426</accession>
<feature type="region of interest" description="Disordered" evidence="11">
    <location>
        <begin position="1193"/>
        <end position="1212"/>
    </location>
</feature>
<keyword evidence="6" id="KW-0378">Hydrolase</keyword>
<reference evidence="17 18" key="1">
    <citation type="submission" date="2025-05" db="UniProtKB">
        <authorList>
            <consortium name="RefSeq"/>
        </authorList>
    </citation>
    <scope>IDENTIFICATION</scope>
</reference>
<proteinExistence type="predicted"/>
<dbReference type="Gene3D" id="2.40.50.40">
    <property type="match status" value="1"/>
</dbReference>
<comment type="subcellular location">
    <subcellularLocation>
        <location evidence="1">Nucleus</location>
    </subcellularLocation>
</comment>
<keyword evidence="2" id="KW-0479">Metal-binding</keyword>
<feature type="region of interest" description="Disordered" evidence="11">
    <location>
        <begin position="126"/>
        <end position="153"/>
    </location>
</feature>
<evidence type="ECO:0000259" key="12">
    <source>
        <dbReference type="PROSITE" id="PS50013"/>
    </source>
</evidence>
<dbReference type="PANTHER" id="PTHR45623">
    <property type="entry name" value="CHROMODOMAIN-HELICASE-DNA-BINDING PROTEIN 3-RELATED-RELATED"/>
    <property type="match status" value="1"/>
</dbReference>
<dbReference type="Pfam" id="PF06465">
    <property type="entry name" value="DUF1087"/>
    <property type="match status" value="1"/>
</dbReference>
<dbReference type="Pfam" id="PF00176">
    <property type="entry name" value="SNF2-rel_dom"/>
    <property type="match status" value="1"/>
</dbReference>
<dbReference type="Pfam" id="PF00628">
    <property type="entry name" value="PHD"/>
    <property type="match status" value="2"/>
</dbReference>
<evidence type="ECO:0000256" key="3">
    <source>
        <dbReference type="ARBA" id="ARBA00022737"/>
    </source>
</evidence>
<keyword evidence="3" id="KW-0677">Repeat</keyword>
<dbReference type="InterPro" id="IPR019787">
    <property type="entry name" value="Znf_PHD-finger"/>
</dbReference>
<dbReference type="SMART" id="SM01146">
    <property type="entry name" value="DUF1086"/>
    <property type="match status" value="1"/>
</dbReference>